<proteinExistence type="predicted"/>
<accession>A0ACD3AV68</accession>
<evidence type="ECO:0000313" key="2">
    <source>
        <dbReference type="Proteomes" id="UP000308600"/>
    </source>
</evidence>
<gene>
    <name evidence="1" type="ORF">BDN72DRAFT_878254</name>
</gene>
<sequence>MLSSQCHQTPDHHVDARRKIDEQITQLEAQLVSLRLSRNALAPIACLHTEILQEIFLFVHVSSDHEHKGKSSLLMTWVSHNWRELAHNTAALWSFIDFAHAEWITAAIGHTKNRGLEIDLDCSWLPRRKLVPFARVCLDNLPRTKNLTIVSTTYNEMTGLPHSEPNPAWVTPAPLLVKLHLQRTFLPSNVFSGTFQSLQFLHLSKCSFDWDTLPVSSSLKELAITDSRSRTAIDTVMKVLHLAGDNLEQLQLEDVFDHQPVPLPDLDRHRLQRLKSLKLSESHPGIISSFLARISVPRCVDISIVSPANGTESDIIHALVSLRNIGNWPVQELKIHYDETVTISIMEEWEDAGDDENFAREANDKWEGCIELKLSDVGHHDLLLPLFSLFPIDPIKRVLFTGGGKNGWDQTILDYMSRLGTVREVQVDSKFLSTFTDYLHRQLNGIFAAGPWGQSDAAIKSLVEQTITFHNLETIEFDGDPQEEAVLSGWSFEVLRKWSHWRKQGDLTSAKLVISDMTIPPISWLHELFEGVMEFEVIDVTEREGSEEDWL</sequence>
<name>A0ACD3AV68_9AGAR</name>
<dbReference type="Proteomes" id="UP000308600">
    <property type="component" value="Unassembled WGS sequence"/>
</dbReference>
<keyword evidence="2" id="KW-1185">Reference proteome</keyword>
<evidence type="ECO:0000313" key="1">
    <source>
        <dbReference type="EMBL" id="TFK69730.1"/>
    </source>
</evidence>
<reference evidence="1 2" key="1">
    <citation type="journal article" date="2019" name="Nat. Ecol. Evol.">
        <title>Megaphylogeny resolves global patterns of mushroom evolution.</title>
        <authorList>
            <person name="Varga T."/>
            <person name="Krizsan K."/>
            <person name="Foldi C."/>
            <person name="Dima B."/>
            <person name="Sanchez-Garcia M."/>
            <person name="Sanchez-Ramirez S."/>
            <person name="Szollosi G.J."/>
            <person name="Szarkandi J.G."/>
            <person name="Papp V."/>
            <person name="Albert L."/>
            <person name="Andreopoulos W."/>
            <person name="Angelini C."/>
            <person name="Antonin V."/>
            <person name="Barry K.W."/>
            <person name="Bougher N.L."/>
            <person name="Buchanan P."/>
            <person name="Buyck B."/>
            <person name="Bense V."/>
            <person name="Catcheside P."/>
            <person name="Chovatia M."/>
            <person name="Cooper J."/>
            <person name="Damon W."/>
            <person name="Desjardin D."/>
            <person name="Finy P."/>
            <person name="Geml J."/>
            <person name="Haridas S."/>
            <person name="Hughes K."/>
            <person name="Justo A."/>
            <person name="Karasinski D."/>
            <person name="Kautmanova I."/>
            <person name="Kiss B."/>
            <person name="Kocsube S."/>
            <person name="Kotiranta H."/>
            <person name="LaButti K.M."/>
            <person name="Lechner B.E."/>
            <person name="Liimatainen K."/>
            <person name="Lipzen A."/>
            <person name="Lukacs Z."/>
            <person name="Mihaltcheva S."/>
            <person name="Morgado L.N."/>
            <person name="Niskanen T."/>
            <person name="Noordeloos M.E."/>
            <person name="Ohm R.A."/>
            <person name="Ortiz-Santana B."/>
            <person name="Ovrebo C."/>
            <person name="Racz N."/>
            <person name="Riley R."/>
            <person name="Savchenko A."/>
            <person name="Shiryaev A."/>
            <person name="Soop K."/>
            <person name="Spirin V."/>
            <person name="Szebenyi C."/>
            <person name="Tomsovsky M."/>
            <person name="Tulloss R.E."/>
            <person name="Uehling J."/>
            <person name="Grigoriev I.V."/>
            <person name="Vagvolgyi C."/>
            <person name="Papp T."/>
            <person name="Martin F.M."/>
            <person name="Miettinen O."/>
            <person name="Hibbett D.S."/>
            <person name="Nagy L.G."/>
        </authorList>
    </citation>
    <scope>NUCLEOTIDE SEQUENCE [LARGE SCALE GENOMIC DNA]</scope>
    <source>
        <strain evidence="1 2">NL-1719</strain>
    </source>
</reference>
<protein>
    <submittedName>
        <fullName evidence="1">Uncharacterized protein</fullName>
    </submittedName>
</protein>
<organism evidence="1 2">
    <name type="scientific">Pluteus cervinus</name>
    <dbReference type="NCBI Taxonomy" id="181527"/>
    <lineage>
        <taxon>Eukaryota</taxon>
        <taxon>Fungi</taxon>
        <taxon>Dikarya</taxon>
        <taxon>Basidiomycota</taxon>
        <taxon>Agaricomycotina</taxon>
        <taxon>Agaricomycetes</taxon>
        <taxon>Agaricomycetidae</taxon>
        <taxon>Agaricales</taxon>
        <taxon>Pluteineae</taxon>
        <taxon>Pluteaceae</taxon>
        <taxon>Pluteus</taxon>
    </lineage>
</organism>
<dbReference type="EMBL" id="ML208325">
    <property type="protein sequence ID" value="TFK69730.1"/>
    <property type="molecule type" value="Genomic_DNA"/>
</dbReference>